<dbReference type="RefSeq" id="WP_154522981.1">
    <property type="nucleotide sequence ID" value="NZ_VULZ01000002.1"/>
</dbReference>
<comment type="caution">
    <text evidence="1">The sequence shown here is derived from an EMBL/GenBank/DDBJ whole genome shotgun (WGS) entry which is preliminary data.</text>
</comment>
<evidence type="ECO:0000313" key="2">
    <source>
        <dbReference type="Proteomes" id="UP000481852"/>
    </source>
</evidence>
<dbReference type="AlphaFoldDB" id="A0A6L5X170"/>
<dbReference type="Proteomes" id="UP000481852">
    <property type="component" value="Unassembled WGS sequence"/>
</dbReference>
<proteinExistence type="predicted"/>
<accession>A0A6L5X170</accession>
<name>A0A6L5X170_9FIRM</name>
<organism evidence="1 2">
    <name type="scientific">Porcincola intestinalis</name>
    <dbReference type="NCBI Taxonomy" id="2606632"/>
    <lineage>
        <taxon>Bacteria</taxon>
        <taxon>Bacillati</taxon>
        <taxon>Bacillota</taxon>
        <taxon>Clostridia</taxon>
        <taxon>Lachnospirales</taxon>
        <taxon>Lachnospiraceae</taxon>
        <taxon>Porcincola</taxon>
    </lineage>
</organism>
<dbReference type="EMBL" id="VULZ01000002">
    <property type="protein sequence ID" value="MSS14030.1"/>
    <property type="molecule type" value="Genomic_DNA"/>
</dbReference>
<gene>
    <name evidence="1" type="ORF">FYJ35_03065</name>
</gene>
<reference evidence="1 2" key="1">
    <citation type="submission" date="2019-08" db="EMBL/GenBank/DDBJ databases">
        <title>In-depth cultivation of the pig gut microbiome towards novel bacterial diversity and tailored functional studies.</title>
        <authorList>
            <person name="Wylensek D."/>
            <person name="Hitch T.C.A."/>
            <person name="Clavel T."/>
        </authorList>
    </citation>
    <scope>NUCLEOTIDE SEQUENCE [LARGE SCALE GENOMIC DNA]</scope>
    <source>
        <strain evidence="1 2">Oil+RF-744-WCA-WT-11</strain>
    </source>
</reference>
<keyword evidence="2" id="KW-1185">Reference proteome</keyword>
<protein>
    <submittedName>
        <fullName evidence="1">Uncharacterized protein</fullName>
    </submittedName>
</protein>
<evidence type="ECO:0000313" key="1">
    <source>
        <dbReference type="EMBL" id="MSS14030.1"/>
    </source>
</evidence>
<sequence length="93" mass="11000">MNRSKPVRQITVKLNPEDVVSIDFFHRIENRDRELYPTIFSYLNAAVEMLEVSVSGDRDFPVLTQMDLQQIELKVLEALRVYEMKKKEERMAP</sequence>